<evidence type="ECO:0000256" key="1">
    <source>
        <dbReference type="ARBA" id="ARBA00022737"/>
    </source>
</evidence>
<dbReference type="PANTHER" id="PTHR46035">
    <property type="entry name" value="TETRATRICOPEPTIDE REPEAT PROTEIN 4"/>
    <property type="match status" value="1"/>
</dbReference>
<dbReference type="InterPro" id="IPR019734">
    <property type="entry name" value="TPR_rpt"/>
</dbReference>
<protein>
    <recommendedName>
        <fullName evidence="4">Cns1/TTC4 wheel domain-containing protein</fullName>
    </recommendedName>
</protein>
<dbReference type="CDD" id="cd21377">
    <property type="entry name" value="CTWD_Cns1-like"/>
    <property type="match status" value="1"/>
</dbReference>
<dbReference type="InterPro" id="IPR044059">
    <property type="entry name" value="Csn1/TTC4_wheel"/>
</dbReference>
<dbReference type="GO" id="GO:0005634">
    <property type="term" value="C:nucleus"/>
    <property type="evidence" value="ECO:0007669"/>
    <property type="project" value="TreeGrafter"/>
</dbReference>
<name>A0AAV9A9V7_ACOGR</name>
<evidence type="ECO:0000259" key="4">
    <source>
        <dbReference type="Pfam" id="PF18972"/>
    </source>
</evidence>
<keyword evidence="2" id="KW-0802">TPR repeat</keyword>
<reference evidence="5" key="1">
    <citation type="journal article" date="2023" name="Nat. Commun.">
        <title>Diploid and tetraploid genomes of Acorus and the evolution of monocots.</title>
        <authorList>
            <person name="Ma L."/>
            <person name="Liu K.W."/>
            <person name="Li Z."/>
            <person name="Hsiao Y.Y."/>
            <person name="Qi Y."/>
            <person name="Fu T."/>
            <person name="Tang G.D."/>
            <person name="Zhang D."/>
            <person name="Sun W.H."/>
            <person name="Liu D.K."/>
            <person name="Li Y."/>
            <person name="Chen G.Z."/>
            <person name="Liu X.D."/>
            <person name="Liao X.Y."/>
            <person name="Jiang Y.T."/>
            <person name="Yu X."/>
            <person name="Hao Y."/>
            <person name="Huang J."/>
            <person name="Zhao X.W."/>
            <person name="Ke S."/>
            <person name="Chen Y.Y."/>
            <person name="Wu W.L."/>
            <person name="Hsu J.L."/>
            <person name="Lin Y.F."/>
            <person name="Huang M.D."/>
            <person name="Li C.Y."/>
            <person name="Huang L."/>
            <person name="Wang Z.W."/>
            <person name="Zhao X."/>
            <person name="Zhong W.Y."/>
            <person name="Peng D.H."/>
            <person name="Ahmad S."/>
            <person name="Lan S."/>
            <person name="Zhang J.S."/>
            <person name="Tsai W.C."/>
            <person name="Van de Peer Y."/>
            <person name="Liu Z.J."/>
        </authorList>
    </citation>
    <scope>NUCLEOTIDE SEQUENCE</scope>
    <source>
        <strain evidence="5">SCP</strain>
    </source>
</reference>
<dbReference type="Gene3D" id="1.25.40.10">
    <property type="entry name" value="Tetratricopeptide repeat domain"/>
    <property type="match status" value="1"/>
</dbReference>
<evidence type="ECO:0000313" key="6">
    <source>
        <dbReference type="Proteomes" id="UP001179952"/>
    </source>
</evidence>
<proteinExistence type="inferred from homology"/>
<gene>
    <name evidence="5" type="ORF">QJS04_geneDACA002296</name>
</gene>
<dbReference type="AlphaFoldDB" id="A0AAV9A9V7"/>
<dbReference type="Pfam" id="PF18972">
    <property type="entry name" value="Wheel"/>
    <property type="match status" value="1"/>
</dbReference>
<accession>A0AAV9A9V7</accession>
<keyword evidence="6" id="KW-1185">Reference proteome</keyword>
<evidence type="ECO:0000313" key="5">
    <source>
        <dbReference type="EMBL" id="KAK1260897.1"/>
    </source>
</evidence>
<sequence>MMGEGSEPMTEGERADLDPIEALKASAALELKEKGNEYVKMGKKHYGDAIDCYTRAINQDALSESESSIVFANRAHVNLLLGNFRRAFDDAKKAVELCSTNVKAHYRAAKAAFSLDLLTEAATFCQSGLDQQPPSNDDLKKLAMQIESRRKDKENREALASKAVAAAKELSAAIADRGLKFGRPMYQELTGLRKPVLDKNKILHWPVLLLYAEVMSSDFIEDFSESDMLSAHIDIMFSESSPPLPWDKEHAYTRSAVELYYEANSGFLMSKGELLKHLLEGTEGSLEESHWDEEKDDVHSSNGKGSAKWVKVDLKKTLHAILSQPEYIIPGIPVFYVVSNLSSFYKEFKAGKWAPP</sequence>
<keyword evidence="1" id="KW-0677">Repeat</keyword>
<dbReference type="GO" id="GO:0006457">
    <property type="term" value="P:protein folding"/>
    <property type="evidence" value="ECO:0007669"/>
    <property type="project" value="TreeGrafter"/>
</dbReference>
<evidence type="ECO:0000256" key="3">
    <source>
        <dbReference type="ARBA" id="ARBA00023602"/>
    </source>
</evidence>
<evidence type="ECO:0000256" key="2">
    <source>
        <dbReference type="ARBA" id="ARBA00022803"/>
    </source>
</evidence>
<reference evidence="5" key="2">
    <citation type="submission" date="2023-06" db="EMBL/GenBank/DDBJ databases">
        <authorList>
            <person name="Ma L."/>
            <person name="Liu K.-W."/>
            <person name="Li Z."/>
            <person name="Hsiao Y.-Y."/>
            <person name="Qi Y."/>
            <person name="Fu T."/>
            <person name="Tang G."/>
            <person name="Zhang D."/>
            <person name="Sun W.-H."/>
            <person name="Liu D.-K."/>
            <person name="Li Y."/>
            <person name="Chen G.-Z."/>
            <person name="Liu X.-D."/>
            <person name="Liao X.-Y."/>
            <person name="Jiang Y.-T."/>
            <person name="Yu X."/>
            <person name="Hao Y."/>
            <person name="Huang J."/>
            <person name="Zhao X.-W."/>
            <person name="Ke S."/>
            <person name="Chen Y.-Y."/>
            <person name="Wu W.-L."/>
            <person name="Hsu J.-L."/>
            <person name="Lin Y.-F."/>
            <person name="Huang M.-D."/>
            <person name="Li C.-Y."/>
            <person name="Huang L."/>
            <person name="Wang Z.-W."/>
            <person name="Zhao X."/>
            <person name="Zhong W.-Y."/>
            <person name="Peng D.-H."/>
            <person name="Ahmad S."/>
            <person name="Lan S."/>
            <person name="Zhang J.-S."/>
            <person name="Tsai W.-C."/>
            <person name="Van De Peer Y."/>
            <person name="Liu Z.-J."/>
        </authorList>
    </citation>
    <scope>NUCLEOTIDE SEQUENCE</scope>
    <source>
        <strain evidence="5">SCP</strain>
        <tissue evidence="5">Leaves</tissue>
    </source>
</reference>
<dbReference type="GO" id="GO:0051879">
    <property type="term" value="F:Hsp90 protein binding"/>
    <property type="evidence" value="ECO:0007669"/>
    <property type="project" value="InterPro"/>
</dbReference>
<feature type="domain" description="Cns1/TTC4 wheel" evidence="4">
    <location>
        <begin position="198"/>
        <end position="272"/>
    </location>
</feature>
<dbReference type="SUPFAM" id="SSF48452">
    <property type="entry name" value="TPR-like"/>
    <property type="match status" value="1"/>
</dbReference>
<organism evidence="5 6">
    <name type="scientific">Acorus gramineus</name>
    <name type="common">Dwarf sweet flag</name>
    <dbReference type="NCBI Taxonomy" id="55184"/>
    <lineage>
        <taxon>Eukaryota</taxon>
        <taxon>Viridiplantae</taxon>
        <taxon>Streptophyta</taxon>
        <taxon>Embryophyta</taxon>
        <taxon>Tracheophyta</taxon>
        <taxon>Spermatophyta</taxon>
        <taxon>Magnoliopsida</taxon>
        <taxon>Liliopsida</taxon>
        <taxon>Acoraceae</taxon>
        <taxon>Acorus</taxon>
    </lineage>
</organism>
<dbReference type="Proteomes" id="UP001179952">
    <property type="component" value="Unassembled WGS sequence"/>
</dbReference>
<dbReference type="InterPro" id="IPR011990">
    <property type="entry name" value="TPR-like_helical_dom_sf"/>
</dbReference>
<dbReference type="PANTHER" id="PTHR46035:SF1">
    <property type="entry name" value="TETRATRICOPEPTIDE REPEAT PROTEIN 4"/>
    <property type="match status" value="1"/>
</dbReference>
<dbReference type="GO" id="GO:0005829">
    <property type="term" value="C:cytosol"/>
    <property type="evidence" value="ECO:0007669"/>
    <property type="project" value="TreeGrafter"/>
</dbReference>
<comment type="caution">
    <text evidence="5">The sequence shown here is derived from an EMBL/GenBank/DDBJ whole genome shotgun (WGS) entry which is preliminary data.</text>
</comment>
<dbReference type="GO" id="GO:0030544">
    <property type="term" value="F:Hsp70 protein binding"/>
    <property type="evidence" value="ECO:0007669"/>
    <property type="project" value="TreeGrafter"/>
</dbReference>
<comment type="similarity">
    <text evidence="3">Belongs to the TTC4 family.</text>
</comment>
<dbReference type="EMBL" id="JAUJYN010000011">
    <property type="protein sequence ID" value="KAK1260897.1"/>
    <property type="molecule type" value="Genomic_DNA"/>
</dbReference>
<dbReference type="SMART" id="SM00028">
    <property type="entry name" value="TPR"/>
    <property type="match status" value="3"/>
</dbReference>